<dbReference type="InterPro" id="IPR002938">
    <property type="entry name" value="FAD-bd"/>
</dbReference>
<comment type="caution">
    <text evidence="2">The sequence shown here is derived from an EMBL/GenBank/DDBJ whole genome shotgun (WGS) entry which is preliminary data.</text>
</comment>
<dbReference type="Gene3D" id="3.50.50.60">
    <property type="entry name" value="FAD/NAD(P)-binding domain"/>
    <property type="match status" value="1"/>
</dbReference>
<protein>
    <submittedName>
        <fullName evidence="2">FAD binding domain-containing protein</fullName>
    </submittedName>
</protein>
<feature type="domain" description="FAD-binding" evidence="1">
    <location>
        <begin position="3"/>
        <end position="54"/>
    </location>
</feature>
<accession>A0A316I0B3</accession>
<sequence length="62" mass="6279">MSAEVIVAGGGPVGLATAALLDAAGARVEVFERDHGTGRRSKGFTVHPRTLEVLGVLLAGSH</sequence>
<evidence type="ECO:0000313" key="2">
    <source>
        <dbReference type="EMBL" id="PWK86961.1"/>
    </source>
</evidence>
<dbReference type="AlphaFoldDB" id="A0A316I0B3"/>
<dbReference type="EMBL" id="QGHB01000004">
    <property type="protein sequence ID" value="PWK86961.1"/>
    <property type="molecule type" value="Genomic_DNA"/>
</dbReference>
<dbReference type="InterPro" id="IPR036188">
    <property type="entry name" value="FAD/NAD-bd_sf"/>
</dbReference>
<organism evidence="2 3">
    <name type="scientific">Lentzea atacamensis</name>
    <dbReference type="NCBI Taxonomy" id="531938"/>
    <lineage>
        <taxon>Bacteria</taxon>
        <taxon>Bacillati</taxon>
        <taxon>Actinomycetota</taxon>
        <taxon>Actinomycetes</taxon>
        <taxon>Pseudonocardiales</taxon>
        <taxon>Pseudonocardiaceae</taxon>
        <taxon>Lentzea</taxon>
    </lineage>
</organism>
<dbReference type="Pfam" id="PF01494">
    <property type="entry name" value="FAD_binding_3"/>
    <property type="match status" value="1"/>
</dbReference>
<dbReference type="Proteomes" id="UP000246005">
    <property type="component" value="Unassembled WGS sequence"/>
</dbReference>
<proteinExistence type="predicted"/>
<dbReference type="GO" id="GO:0071949">
    <property type="term" value="F:FAD binding"/>
    <property type="evidence" value="ECO:0007669"/>
    <property type="project" value="InterPro"/>
</dbReference>
<reference evidence="2 3" key="1">
    <citation type="submission" date="2018-05" db="EMBL/GenBank/DDBJ databases">
        <title>Genomic Encyclopedia of Type Strains, Phase IV (KMG-IV): sequencing the most valuable type-strain genomes for metagenomic binning, comparative biology and taxonomic classification.</title>
        <authorList>
            <person name="Goeker M."/>
        </authorList>
    </citation>
    <scope>NUCLEOTIDE SEQUENCE [LARGE SCALE GENOMIC DNA]</scope>
    <source>
        <strain evidence="2 3">DSM 45480</strain>
    </source>
</reference>
<evidence type="ECO:0000259" key="1">
    <source>
        <dbReference type="Pfam" id="PF01494"/>
    </source>
</evidence>
<dbReference type="SUPFAM" id="SSF51905">
    <property type="entry name" value="FAD/NAD(P)-binding domain"/>
    <property type="match status" value="1"/>
</dbReference>
<name>A0A316I0B3_9PSEU</name>
<evidence type="ECO:0000313" key="3">
    <source>
        <dbReference type="Proteomes" id="UP000246005"/>
    </source>
</evidence>
<gene>
    <name evidence="2" type="ORF">C8D88_104122</name>
</gene>